<feature type="compositionally biased region" description="Polar residues" evidence="5">
    <location>
        <begin position="531"/>
        <end position="544"/>
    </location>
</feature>
<evidence type="ECO:0000259" key="6">
    <source>
        <dbReference type="PROSITE" id="PS50186"/>
    </source>
</evidence>
<feature type="region of interest" description="Disordered" evidence="5">
    <location>
        <begin position="871"/>
        <end position="900"/>
    </location>
</feature>
<dbReference type="OrthoDB" id="39497at2759"/>
<dbReference type="Pfam" id="PF00610">
    <property type="entry name" value="DEP"/>
    <property type="match status" value="1"/>
</dbReference>
<evidence type="ECO:0000313" key="7">
    <source>
        <dbReference type="EMBL" id="THH20912.1"/>
    </source>
</evidence>
<evidence type="ECO:0000256" key="3">
    <source>
        <dbReference type="ARBA" id="ARBA00018529"/>
    </source>
</evidence>
<evidence type="ECO:0000256" key="4">
    <source>
        <dbReference type="ARBA" id="ARBA00021881"/>
    </source>
</evidence>
<feature type="compositionally biased region" description="Basic and acidic residues" evidence="5">
    <location>
        <begin position="720"/>
        <end position="730"/>
    </location>
</feature>
<feature type="region of interest" description="Disordered" evidence="5">
    <location>
        <begin position="687"/>
        <end position="759"/>
    </location>
</feature>
<dbReference type="GO" id="GO:0005774">
    <property type="term" value="C:vacuolar membrane"/>
    <property type="evidence" value="ECO:0007669"/>
    <property type="project" value="UniProtKB-SubCell"/>
</dbReference>
<reference evidence="7 8" key="1">
    <citation type="submission" date="2019-02" db="EMBL/GenBank/DDBJ databases">
        <title>Genome sequencing of the rare red list fungi Bondarzewia mesenterica.</title>
        <authorList>
            <person name="Buettner E."/>
            <person name="Kellner H."/>
        </authorList>
    </citation>
    <scope>NUCLEOTIDE SEQUENCE [LARGE SCALE GENOMIC DNA]</scope>
    <source>
        <strain evidence="7 8">DSM 108281</strain>
    </source>
</reference>
<dbReference type="PANTHER" id="PTHR13179">
    <property type="entry name" value="DEP DOMAIN CONTAINING PROTEIN 5"/>
    <property type="match status" value="1"/>
</dbReference>
<sequence length="1457" mass="164496">MSTSRAESHYGRHRSDTAQSVYRAVSKPSAPLKVGDSKVLSAWVHDTKESPHVRLNRTYWPGVAEGDLLKLTLGNAETKKGVLFIMSNEDNSTKPQMQVHEIETTAWRHTEMITFLFPERRSLSLNPSLKPSVDKTKCQADHAEFVFQDLYLGRNDMWRLSEQLVGQCVHVDQEISFIGSVVAKVDAIYVKGEKVSSAYVTSTTKAIYRSLSAKVTIFIQVCRELWEFAGDGERYNEKIVHSFLPELFSRWRDAGANHTVTIVLISRVFYDSSELEYAEGPLRQDEDHRWYKDFYKVITDLEVIYDWQSTLVSLKDSFWDFQRDILLTHHYHNASLASPASMSKSPEEARLVGRLSFAHDGPFLEALNMGLNPTETHYIDRSLSLTGSSTIVITPGTGYYRVSKYLLRLTTTRMLDQGFCVDLVSLAKPPLHRSPIFSFQGVEPEVFRHEKTKRFVARAKMHEIQMLGLLDHDILSSIEVPLLPEQFESLLSPVHENNAEDYSSAKIAADKFDMDVFALKKEPREPRLSIISRTSNASSGSGTVMASPWRPSSDKRPATAHRTSTASSNFPPIEESPLHIDLELPVLLASHERLQALSARGLSTSPSQSSVRSVRSSRSAASTSTTAAVDRRSRGASGSRSLLASKLTPTWLFNPFRSGPSQPETSPVLASARGDHEALVNRLKAHEEGTTITHKGSPHRGSPLHGSLPRYSQSPVNTPPRDDSIFEKRRSGTLSTVSYPYSSSSSPALRPNPSSPQVSVSYSQASLARRWQHMFPTPLYKHEIKWKFMITPVCLPLTTEQFPMMSELETSYDVFSYDFVVDLSARSFLVRPPNVQSNNPEEVRRAWAFVVMRGMVALRLAQGFQFVLRPSNAPDPQPRPLRRTKSYVSDDDMMPKPGGAAEAMKSQADPVYLSMSNEIHRISYNGEAIQVRRYMGVGYTELVTSFTSRGLENYGWNRLDMLVAGYEHQFNESLRYWRTRFVVIPTAESASMNTGLTGEGLNEEETRILGIEKLAELFSRNRWQPPDERGTPLPPIQILPTDLGPSASVLDEHLMARLDEIHSSGPLKKKMKSERDIADMSLAAIAKAMREEDGLQLKEHRWHRQRYPDSFIGSEFVNWLVREFRDVSSREQGAEWGTKLQEQGLFEHCRGKHGFLDGHYFYQLKGEYVVASTPRGWFRSSRLVSQPDDIRSGHYPSNLPKAVVKKMKKRLILSQRQVIDIDPSKKSDQAESVILHHDIIHNPATVFHFELHWIGTTARCIEDLIRQWTHKIERYGLKLVEAYVTQISDIASTNPFQSCFPVRLAIPPPIVLDLAKRVPEGTQVARYFEYALLRKFGFVLDIEAEELYPKDVDPVYSYRRAPFTYSQFVHRSGVAFVQVVGGAQGFLFLTNRLMGPGRVGAGSPVGKGKEVRPAAAAEELRIRLQQFCADKKELDKFYDEELALLGHAPEEPPALSI</sequence>
<dbReference type="InterPro" id="IPR000591">
    <property type="entry name" value="DEP_dom"/>
</dbReference>
<comment type="caution">
    <text evidence="7">The sequence shown here is derived from an EMBL/GenBank/DDBJ whole genome shotgun (WGS) entry which is preliminary data.</text>
</comment>
<dbReference type="InterPro" id="IPR036388">
    <property type="entry name" value="WH-like_DNA-bd_sf"/>
</dbReference>
<dbReference type="PROSITE" id="PS50186">
    <property type="entry name" value="DEP"/>
    <property type="match status" value="1"/>
</dbReference>
<evidence type="ECO:0000256" key="2">
    <source>
        <dbReference type="ARBA" id="ARBA00005643"/>
    </source>
</evidence>
<organism evidence="7 8">
    <name type="scientific">Bondarzewia mesenterica</name>
    <dbReference type="NCBI Taxonomy" id="1095465"/>
    <lineage>
        <taxon>Eukaryota</taxon>
        <taxon>Fungi</taxon>
        <taxon>Dikarya</taxon>
        <taxon>Basidiomycota</taxon>
        <taxon>Agaricomycotina</taxon>
        <taxon>Agaricomycetes</taxon>
        <taxon>Russulales</taxon>
        <taxon>Bondarzewiaceae</taxon>
        <taxon>Bondarzewia</taxon>
    </lineage>
</organism>
<dbReference type="GO" id="GO:0005096">
    <property type="term" value="F:GTPase activator activity"/>
    <property type="evidence" value="ECO:0007669"/>
    <property type="project" value="InterPro"/>
</dbReference>
<dbReference type="Proteomes" id="UP000310158">
    <property type="component" value="Unassembled WGS sequence"/>
</dbReference>
<dbReference type="InterPro" id="IPR036390">
    <property type="entry name" value="WH_DNA-bd_sf"/>
</dbReference>
<dbReference type="InterPro" id="IPR048255">
    <property type="entry name" value="IML1_N"/>
</dbReference>
<comment type="similarity">
    <text evidence="2">Belongs to the IML1 family.</text>
</comment>
<dbReference type="PANTHER" id="PTHR13179:SF8">
    <property type="entry name" value="GATOR COMPLEX PROTEIN DEPDC5"/>
    <property type="match status" value="1"/>
</dbReference>
<dbReference type="GO" id="GO:0010508">
    <property type="term" value="P:positive regulation of autophagy"/>
    <property type="evidence" value="ECO:0007669"/>
    <property type="project" value="TreeGrafter"/>
</dbReference>
<dbReference type="Pfam" id="PF12257">
    <property type="entry name" value="IML1"/>
    <property type="match status" value="1"/>
</dbReference>
<comment type="subcellular location">
    <subcellularLocation>
        <location evidence="1">Vacuole membrane</location>
        <topology evidence="1">Peripheral membrane protein</topology>
    </subcellularLocation>
</comment>
<dbReference type="EMBL" id="SGPL01000012">
    <property type="protein sequence ID" value="THH20912.1"/>
    <property type="molecule type" value="Genomic_DNA"/>
</dbReference>
<dbReference type="InterPro" id="IPR027244">
    <property type="entry name" value="IML1"/>
</dbReference>
<evidence type="ECO:0000256" key="1">
    <source>
        <dbReference type="ARBA" id="ARBA00004148"/>
    </source>
</evidence>
<feature type="region of interest" description="Disordered" evidence="5">
    <location>
        <begin position="599"/>
        <end position="641"/>
    </location>
</feature>
<dbReference type="GO" id="GO:1904262">
    <property type="term" value="P:negative regulation of TORC1 signaling"/>
    <property type="evidence" value="ECO:0007669"/>
    <property type="project" value="TreeGrafter"/>
</dbReference>
<feature type="compositionally biased region" description="Low complexity" evidence="5">
    <location>
        <begin position="735"/>
        <end position="759"/>
    </location>
</feature>
<feature type="compositionally biased region" description="Low complexity" evidence="5">
    <location>
        <begin position="603"/>
        <end position="628"/>
    </location>
</feature>
<feature type="domain" description="DEP" evidence="6">
    <location>
        <begin position="1091"/>
        <end position="1166"/>
    </location>
</feature>
<feature type="region of interest" description="Disordered" evidence="5">
    <location>
        <begin position="528"/>
        <end position="574"/>
    </location>
</feature>
<proteinExistence type="inferred from homology"/>
<name>A0A4S4M6M4_9AGAM</name>
<dbReference type="GO" id="GO:0035556">
    <property type="term" value="P:intracellular signal transduction"/>
    <property type="evidence" value="ECO:0007669"/>
    <property type="project" value="InterPro"/>
</dbReference>
<evidence type="ECO:0000313" key="8">
    <source>
        <dbReference type="Proteomes" id="UP000310158"/>
    </source>
</evidence>
<dbReference type="CDD" id="cd04449">
    <property type="entry name" value="DEP_DEPDC5-like"/>
    <property type="match status" value="1"/>
</dbReference>
<feature type="region of interest" description="Disordered" evidence="5">
    <location>
        <begin position="653"/>
        <end position="673"/>
    </location>
</feature>
<evidence type="ECO:0000256" key="5">
    <source>
        <dbReference type="SAM" id="MobiDB-lite"/>
    </source>
</evidence>
<dbReference type="GO" id="GO:1990130">
    <property type="term" value="C:GATOR1 complex"/>
    <property type="evidence" value="ECO:0007669"/>
    <property type="project" value="TreeGrafter"/>
</dbReference>
<feature type="compositionally biased region" description="Polar residues" evidence="5">
    <location>
        <begin position="561"/>
        <end position="570"/>
    </location>
</feature>
<gene>
    <name evidence="7" type="ORF">EW146_g569</name>
</gene>
<dbReference type="Gene3D" id="1.10.10.10">
    <property type="entry name" value="Winged helix-like DNA-binding domain superfamily/Winged helix DNA-binding domain"/>
    <property type="match status" value="1"/>
</dbReference>
<dbReference type="SUPFAM" id="SSF46785">
    <property type="entry name" value="Winged helix' DNA-binding domain"/>
    <property type="match status" value="1"/>
</dbReference>
<dbReference type="SMART" id="SM00049">
    <property type="entry name" value="DEP"/>
    <property type="match status" value="1"/>
</dbReference>
<accession>A0A4S4M6M4</accession>
<protein>
    <recommendedName>
        <fullName evidence="3">Vacuolar membrane-associated protein IML1</fullName>
    </recommendedName>
    <alternativeName>
        <fullName evidence="4">Vacuolar membrane-associated protein iml1</fullName>
    </alternativeName>
</protein>
<keyword evidence="8" id="KW-1185">Reference proteome</keyword>